<accession>A0A9X1UFD8</accession>
<dbReference type="EMBL" id="JAKLUA010000034">
    <property type="protein sequence ID" value="MCG2673126.1"/>
    <property type="molecule type" value="Genomic_DNA"/>
</dbReference>
<evidence type="ECO:0000313" key="2">
    <source>
        <dbReference type="EMBL" id="MCG2632923.1"/>
    </source>
</evidence>
<feature type="compositionally biased region" description="Polar residues" evidence="1">
    <location>
        <begin position="53"/>
        <end position="63"/>
    </location>
</feature>
<reference evidence="2" key="1">
    <citation type="submission" date="2022-01" db="EMBL/GenBank/DDBJ databases">
        <title>Genome sequnece data of strain Bradyrhizobium sp. nov.</title>
        <authorList>
            <person name="Zhang J."/>
        </authorList>
    </citation>
    <scope>NUCLEOTIDE SEQUENCE</scope>
    <source>
        <strain evidence="3">WYCCWR 12774</strain>
        <strain evidence="2">WYCCWR 13023</strain>
    </source>
</reference>
<keyword evidence="4" id="KW-1185">Reference proteome</keyword>
<organism evidence="2 5">
    <name type="scientific">Bradyrhizobium zhengyangense</name>
    <dbReference type="NCBI Taxonomy" id="2911009"/>
    <lineage>
        <taxon>Bacteria</taxon>
        <taxon>Pseudomonadati</taxon>
        <taxon>Pseudomonadota</taxon>
        <taxon>Alphaproteobacteria</taxon>
        <taxon>Hyphomicrobiales</taxon>
        <taxon>Nitrobacteraceae</taxon>
        <taxon>Bradyrhizobium</taxon>
    </lineage>
</organism>
<gene>
    <name evidence="3" type="ORF">L6637_40140</name>
    <name evidence="2" type="ORF">L6654_40775</name>
</gene>
<dbReference type="Proteomes" id="UP001139054">
    <property type="component" value="Unassembled WGS sequence"/>
</dbReference>
<dbReference type="EMBL" id="JAKLTY010000053">
    <property type="protein sequence ID" value="MCG2632923.1"/>
    <property type="molecule type" value="Genomic_DNA"/>
</dbReference>
<comment type="caution">
    <text evidence="2">The sequence shown here is derived from an EMBL/GenBank/DDBJ whole genome shotgun (WGS) entry which is preliminary data.</text>
</comment>
<feature type="non-terminal residue" evidence="2">
    <location>
        <position position="1"/>
    </location>
</feature>
<feature type="region of interest" description="Disordered" evidence="1">
    <location>
        <begin position="43"/>
        <end position="63"/>
    </location>
</feature>
<proteinExistence type="predicted"/>
<dbReference type="AlphaFoldDB" id="A0A9X1UFD8"/>
<dbReference type="Proteomes" id="UP001139012">
    <property type="component" value="Unassembled WGS sequence"/>
</dbReference>
<name>A0A9X1UFD8_9BRAD</name>
<feature type="region of interest" description="Disordered" evidence="1">
    <location>
        <begin position="1"/>
        <end position="20"/>
    </location>
</feature>
<evidence type="ECO:0000313" key="5">
    <source>
        <dbReference type="Proteomes" id="UP001139054"/>
    </source>
</evidence>
<dbReference type="RefSeq" id="WP_237867090.1">
    <property type="nucleotide sequence ID" value="NZ_JAKLTY010000053.1"/>
</dbReference>
<evidence type="ECO:0000313" key="4">
    <source>
        <dbReference type="Proteomes" id="UP001139012"/>
    </source>
</evidence>
<protein>
    <submittedName>
        <fullName evidence="2">Uncharacterized protein</fullName>
    </submittedName>
</protein>
<sequence length="63" mass="7208">AARQSEFNKTLARDNHRGNHHQAATRLAILIAAHFLPRLPRYISSRRYDPNRESNSQSVLRAG</sequence>
<evidence type="ECO:0000313" key="3">
    <source>
        <dbReference type="EMBL" id="MCG2673126.1"/>
    </source>
</evidence>
<evidence type="ECO:0000256" key="1">
    <source>
        <dbReference type="SAM" id="MobiDB-lite"/>
    </source>
</evidence>